<keyword evidence="4" id="KW-1185">Reference proteome</keyword>
<keyword evidence="2" id="KW-1133">Transmembrane helix</keyword>
<dbReference type="AlphaFoldDB" id="A0A165SF75"/>
<feature type="transmembrane region" description="Helical" evidence="2">
    <location>
        <begin position="52"/>
        <end position="72"/>
    </location>
</feature>
<keyword evidence="2" id="KW-0812">Transmembrane</keyword>
<organism evidence="3 4">
    <name type="scientific">Daedalea quercina L-15889</name>
    <dbReference type="NCBI Taxonomy" id="1314783"/>
    <lineage>
        <taxon>Eukaryota</taxon>
        <taxon>Fungi</taxon>
        <taxon>Dikarya</taxon>
        <taxon>Basidiomycota</taxon>
        <taxon>Agaricomycotina</taxon>
        <taxon>Agaricomycetes</taxon>
        <taxon>Polyporales</taxon>
        <taxon>Fomitopsis</taxon>
    </lineage>
</organism>
<dbReference type="EMBL" id="KV429043">
    <property type="protein sequence ID" value="KZT71894.1"/>
    <property type="molecule type" value="Genomic_DNA"/>
</dbReference>
<dbReference type="PANTHER" id="PTHR28142:SF1">
    <property type="entry name" value="MITOCHONDRIAL INNER MEMBRANE I-AAA PROTEASE SUPERCOMPLEX SUBUNIT MGR3-RELATED"/>
    <property type="match status" value="1"/>
</dbReference>
<dbReference type="STRING" id="1314783.A0A165SF75"/>
<evidence type="ECO:0008006" key="5">
    <source>
        <dbReference type="Google" id="ProtNLM"/>
    </source>
</evidence>
<name>A0A165SF75_9APHY</name>
<dbReference type="Gene3D" id="1.25.40.10">
    <property type="entry name" value="Tetratricopeptide repeat domain"/>
    <property type="match status" value="1"/>
</dbReference>
<dbReference type="PANTHER" id="PTHR28142">
    <property type="entry name" value="MITOCHONDRIAL INNER MEMBRANE I-AAA PROTEASE SUPERCOMPLEX SUBUNIT MGR3-RELATED"/>
    <property type="match status" value="1"/>
</dbReference>
<protein>
    <recommendedName>
        <fullName evidence="5">TPR-like protein</fullName>
    </recommendedName>
</protein>
<dbReference type="InterPro" id="IPR040201">
    <property type="entry name" value="Mrg3-like"/>
</dbReference>
<reference evidence="3 4" key="1">
    <citation type="journal article" date="2016" name="Mol. Biol. Evol.">
        <title>Comparative Genomics of Early-Diverging Mushroom-Forming Fungi Provides Insights into the Origins of Lignocellulose Decay Capabilities.</title>
        <authorList>
            <person name="Nagy L.G."/>
            <person name="Riley R."/>
            <person name="Tritt A."/>
            <person name="Adam C."/>
            <person name="Daum C."/>
            <person name="Floudas D."/>
            <person name="Sun H."/>
            <person name="Yadav J.S."/>
            <person name="Pangilinan J."/>
            <person name="Larsson K.H."/>
            <person name="Matsuura K."/>
            <person name="Barry K."/>
            <person name="Labutti K."/>
            <person name="Kuo R."/>
            <person name="Ohm R.A."/>
            <person name="Bhattacharya S.S."/>
            <person name="Shirouzu T."/>
            <person name="Yoshinaga Y."/>
            <person name="Martin F.M."/>
            <person name="Grigoriev I.V."/>
            <person name="Hibbett D.S."/>
        </authorList>
    </citation>
    <scope>NUCLEOTIDE SEQUENCE [LARGE SCALE GENOMIC DNA]</scope>
    <source>
        <strain evidence="3 4">L-15889</strain>
    </source>
</reference>
<sequence>MSLNASVRSTNVLKRTLHPSSSAKWNITLNLPWTRSYTNLPFAQWTRSNSRISTVFTVLLAVGLGSTAYGVYEFYSMFTMWPQEVRGDLRAGIKAKNHDDFSLSERYLRRAYDTALTLPLDTFSPSPHLKLSGIAIALASTLEAADRPEPAYEVYSDALSRLRAANAASPLSGPERMRAVAIASKLGEMAETYQLPVAEEERWLTYAVEELLRVVRDGAGHPKLVVEGEAQQQQDETPMMLAELEMPPWVTKTDVGAPLEALGRFYAREGNVEYAVPLYLQAISLLVPPVTSTKKSTPEERCRGAQLMNNLAELSIRGKQTDEKRAQAIAWAQQGLATIERTKASGGSPEELWLCEQTLAAVLFNLGSLHEIGNDTDRSRELFKQSLDQAKAIRMREGVMEAQAALRRLDRIAKRVPTPTADAANPSSPTSN</sequence>
<evidence type="ECO:0000256" key="2">
    <source>
        <dbReference type="SAM" id="Phobius"/>
    </source>
</evidence>
<evidence type="ECO:0000313" key="3">
    <source>
        <dbReference type="EMBL" id="KZT71894.1"/>
    </source>
</evidence>
<proteinExistence type="predicted"/>
<keyword evidence="2" id="KW-0472">Membrane</keyword>
<feature type="region of interest" description="Disordered" evidence="1">
    <location>
        <begin position="413"/>
        <end position="432"/>
    </location>
</feature>
<dbReference type="OrthoDB" id="10050400at2759"/>
<gene>
    <name evidence="3" type="ORF">DAEQUDRAFT_743979</name>
</gene>
<dbReference type="InterPro" id="IPR011990">
    <property type="entry name" value="TPR-like_helical_dom_sf"/>
</dbReference>
<evidence type="ECO:0000313" key="4">
    <source>
        <dbReference type="Proteomes" id="UP000076727"/>
    </source>
</evidence>
<dbReference type="Proteomes" id="UP000076727">
    <property type="component" value="Unassembled WGS sequence"/>
</dbReference>
<evidence type="ECO:0000256" key="1">
    <source>
        <dbReference type="SAM" id="MobiDB-lite"/>
    </source>
</evidence>
<accession>A0A165SF75</accession>